<dbReference type="Proteomes" id="UP000501945">
    <property type="component" value="Chromosome"/>
</dbReference>
<dbReference type="AlphaFoldDB" id="A0A6H0UFI2"/>
<organism evidence="1 2">
    <name type="scientific">Pseudolactococcus raffinolactis</name>
    <dbReference type="NCBI Taxonomy" id="1366"/>
    <lineage>
        <taxon>Bacteria</taxon>
        <taxon>Bacillati</taxon>
        <taxon>Bacillota</taxon>
        <taxon>Bacilli</taxon>
        <taxon>Lactobacillales</taxon>
        <taxon>Streptococcaceae</taxon>
        <taxon>Pseudolactococcus</taxon>
    </lineage>
</organism>
<reference evidence="1 2" key="1">
    <citation type="submission" date="2019-12" db="EMBL/GenBank/DDBJ databases">
        <title>Whole genome sequences of Lactococcus raffinolactis strains isolated from sewage.</title>
        <authorList>
            <person name="Ybazeta G."/>
            <person name="Ross M."/>
            <person name="Brabant-Kirwan D."/>
            <person name="Saleh M."/>
            <person name="Dillon J.A."/>
            <person name="Splinter K."/>
            <person name="Nokhbeh R."/>
        </authorList>
    </citation>
    <scope>NUCLEOTIDE SEQUENCE [LARGE SCALE GENOMIC DNA]</scope>
    <source>
        <strain evidence="1 2">Lr_19_5</strain>
    </source>
</reference>
<proteinExistence type="predicted"/>
<accession>A0A6H0UFI2</accession>
<name>A0A6H0UFI2_9LACT</name>
<dbReference type="RefSeq" id="WP_167839040.1">
    <property type="nucleotide sequence ID" value="NZ_CP047616.1"/>
</dbReference>
<evidence type="ECO:0000313" key="1">
    <source>
        <dbReference type="EMBL" id="QIW54552.1"/>
    </source>
</evidence>
<protein>
    <submittedName>
        <fullName evidence="1">Uncharacterized protein</fullName>
    </submittedName>
</protein>
<sequence>MKLNNKVEILNNYAEKYFRDTGKVAIKCIIVVSKDIDEEYKSDLNKLINDENIKILFLNNSIFEVF</sequence>
<gene>
    <name evidence="1" type="ORF">GU336_10630</name>
</gene>
<evidence type="ECO:0000313" key="2">
    <source>
        <dbReference type="Proteomes" id="UP000501945"/>
    </source>
</evidence>
<dbReference type="EMBL" id="CP047616">
    <property type="protein sequence ID" value="QIW54552.1"/>
    <property type="molecule type" value="Genomic_DNA"/>
</dbReference>